<dbReference type="Gene3D" id="1.10.10.10">
    <property type="entry name" value="Winged helix-like DNA-binding domain superfamily/Winged helix DNA-binding domain"/>
    <property type="match status" value="1"/>
</dbReference>
<evidence type="ECO:0000256" key="4">
    <source>
        <dbReference type="ARBA" id="ARBA00023163"/>
    </source>
</evidence>
<organism evidence="6 7">
    <name type="scientific">Candidatus Blautia gallistercoris</name>
    <dbReference type="NCBI Taxonomy" id="2838490"/>
    <lineage>
        <taxon>Bacteria</taxon>
        <taxon>Bacillati</taxon>
        <taxon>Bacillota</taxon>
        <taxon>Clostridia</taxon>
        <taxon>Lachnospirales</taxon>
        <taxon>Lachnospiraceae</taxon>
        <taxon>Blautia</taxon>
    </lineage>
</organism>
<dbReference type="GO" id="GO:0005829">
    <property type="term" value="C:cytosol"/>
    <property type="evidence" value="ECO:0007669"/>
    <property type="project" value="TreeGrafter"/>
</dbReference>
<dbReference type="InterPro" id="IPR000847">
    <property type="entry name" value="LysR_HTH_N"/>
</dbReference>
<dbReference type="PROSITE" id="PS50931">
    <property type="entry name" value="HTH_LYSR"/>
    <property type="match status" value="1"/>
</dbReference>
<comment type="similarity">
    <text evidence="1">Belongs to the LysR transcriptional regulatory family.</text>
</comment>
<evidence type="ECO:0000313" key="6">
    <source>
        <dbReference type="EMBL" id="HIX59087.1"/>
    </source>
</evidence>
<dbReference type="InterPro" id="IPR005119">
    <property type="entry name" value="LysR_subst-bd"/>
</dbReference>
<feature type="domain" description="HTH lysR-type" evidence="5">
    <location>
        <begin position="1"/>
        <end position="58"/>
    </location>
</feature>
<evidence type="ECO:0000256" key="1">
    <source>
        <dbReference type="ARBA" id="ARBA00009437"/>
    </source>
</evidence>
<dbReference type="Proteomes" id="UP000886817">
    <property type="component" value="Unassembled WGS sequence"/>
</dbReference>
<evidence type="ECO:0000256" key="3">
    <source>
        <dbReference type="ARBA" id="ARBA00023125"/>
    </source>
</evidence>
<dbReference type="PANTHER" id="PTHR30419">
    <property type="entry name" value="HTH-TYPE TRANSCRIPTIONAL REGULATOR YBHD"/>
    <property type="match status" value="1"/>
</dbReference>
<evidence type="ECO:0000259" key="5">
    <source>
        <dbReference type="PROSITE" id="PS50931"/>
    </source>
</evidence>
<reference evidence="6" key="2">
    <citation type="submission" date="2021-04" db="EMBL/GenBank/DDBJ databases">
        <authorList>
            <person name="Gilroy R."/>
        </authorList>
    </citation>
    <scope>NUCLEOTIDE SEQUENCE</scope>
    <source>
        <strain evidence="6">ChiSjej1B19-8411</strain>
    </source>
</reference>
<accession>A0A9D1WJ34</accession>
<dbReference type="PRINTS" id="PR00039">
    <property type="entry name" value="HTHLYSR"/>
</dbReference>
<dbReference type="CDD" id="cd05466">
    <property type="entry name" value="PBP2_LTTR_substrate"/>
    <property type="match status" value="1"/>
</dbReference>
<dbReference type="Pfam" id="PF00126">
    <property type="entry name" value="HTH_1"/>
    <property type="match status" value="1"/>
</dbReference>
<dbReference type="AlphaFoldDB" id="A0A9D1WJ34"/>
<keyword evidence="4" id="KW-0804">Transcription</keyword>
<name>A0A9D1WJ34_9FIRM</name>
<evidence type="ECO:0000256" key="2">
    <source>
        <dbReference type="ARBA" id="ARBA00023015"/>
    </source>
</evidence>
<dbReference type="GO" id="GO:0003700">
    <property type="term" value="F:DNA-binding transcription factor activity"/>
    <property type="evidence" value="ECO:0007669"/>
    <property type="project" value="InterPro"/>
</dbReference>
<dbReference type="EMBL" id="DXEX01000116">
    <property type="protein sequence ID" value="HIX59087.1"/>
    <property type="molecule type" value="Genomic_DNA"/>
</dbReference>
<dbReference type="Gene3D" id="3.40.190.290">
    <property type="match status" value="1"/>
</dbReference>
<evidence type="ECO:0000313" key="7">
    <source>
        <dbReference type="Proteomes" id="UP000886817"/>
    </source>
</evidence>
<dbReference type="InterPro" id="IPR036388">
    <property type="entry name" value="WH-like_DNA-bd_sf"/>
</dbReference>
<dbReference type="SUPFAM" id="SSF46785">
    <property type="entry name" value="Winged helix' DNA-binding domain"/>
    <property type="match status" value="1"/>
</dbReference>
<keyword evidence="2" id="KW-0805">Transcription regulation</keyword>
<dbReference type="InterPro" id="IPR050950">
    <property type="entry name" value="HTH-type_LysR_regulators"/>
</dbReference>
<dbReference type="InterPro" id="IPR036390">
    <property type="entry name" value="WH_DNA-bd_sf"/>
</dbReference>
<comment type="caution">
    <text evidence="6">The sequence shown here is derived from an EMBL/GenBank/DDBJ whole genome shotgun (WGS) entry which is preliminary data.</text>
</comment>
<protein>
    <submittedName>
        <fullName evidence="6">LysR family transcriptional regulator</fullName>
    </submittedName>
</protein>
<reference evidence="6" key="1">
    <citation type="journal article" date="2021" name="PeerJ">
        <title>Extensive microbial diversity within the chicken gut microbiome revealed by metagenomics and culture.</title>
        <authorList>
            <person name="Gilroy R."/>
            <person name="Ravi A."/>
            <person name="Getino M."/>
            <person name="Pursley I."/>
            <person name="Horton D.L."/>
            <person name="Alikhan N.F."/>
            <person name="Baker D."/>
            <person name="Gharbi K."/>
            <person name="Hall N."/>
            <person name="Watson M."/>
            <person name="Adriaenssens E.M."/>
            <person name="Foster-Nyarko E."/>
            <person name="Jarju S."/>
            <person name="Secka A."/>
            <person name="Antonio M."/>
            <person name="Oren A."/>
            <person name="Chaudhuri R.R."/>
            <person name="La Ragione R."/>
            <person name="Hildebrand F."/>
            <person name="Pallen M.J."/>
        </authorList>
    </citation>
    <scope>NUCLEOTIDE SEQUENCE</scope>
    <source>
        <strain evidence="6">ChiSjej1B19-8411</strain>
    </source>
</reference>
<dbReference type="Pfam" id="PF03466">
    <property type="entry name" value="LysR_substrate"/>
    <property type="match status" value="1"/>
</dbReference>
<dbReference type="FunFam" id="1.10.10.10:FF:000001">
    <property type="entry name" value="LysR family transcriptional regulator"/>
    <property type="match status" value="1"/>
</dbReference>
<dbReference type="PANTHER" id="PTHR30419:SF8">
    <property type="entry name" value="NITROGEN ASSIMILATION TRANSCRIPTIONAL ACTIVATOR-RELATED"/>
    <property type="match status" value="1"/>
</dbReference>
<proteinExistence type="inferred from homology"/>
<dbReference type="GO" id="GO:0003677">
    <property type="term" value="F:DNA binding"/>
    <property type="evidence" value="ECO:0007669"/>
    <property type="project" value="UniProtKB-KW"/>
</dbReference>
<dbReference type="SUPFAM" id="SSF53850">
    <property type="entry name" value="Periplasmic binding protein-like II"/>
    <property type="match status" value="1"/>
</dbReference>
<sequence>MELRVLRYFLMAAREENITRAAELLHITQPTLSRQLMQLEEELGTRLFNRSNHSIQLTEDGMLLKRRAQELVQLADKVEREFQRGEEEISGNIAIGSGETSNMQELADMIREFQKKYPLVQYDLYTATADDIKEKLDKGLLDIGLLTEPVDIIKYNFIRMKRKETWGVLVRKDSPLAKKHEIHPEDLLDVPVFLAQRELVKNEIEGWFGDCYEQVHIAGTYNLINNAAVMVRKGIGVAFCFWLQTRFDDLEYIPISPQIETGAVIVWKKAQIVSSTMYQFLNFIKAYQKEQE</sequence>
<gene>
    <name evidence="6" type="ORF">IAA45_05150</name>
</gene>
<keyword evidence="3" id="KW-0238">DNA-binding</keyword>